<keyword evidence="4" id="KW-1185">Reference proteome</keyword>
<accession>A0A916XFQ6</accession>
<dbReference type="AlphaFoldDB" id="A0A916XFQ6"/>
<evidence type="ECO:0008006" key="5">
    <source>
        <dbReference type="Google" id="ProtNLM"/>
    </source>
</evidence>
<protein>
    <recommendedName>
        <fullName evidence="5">Phage tail lysozyme domain-containing protein</fullName>
    </recommendedName>
</protein>
<gene>
    <name evidence="3" type="ORF">GCM10010994_28970</name>
</gene>
<dbReference type="EMBL" id="BMGG01000005">
    <property type="protein sequence ID" value="GGC68581.1"/>
    <property type="molecule type" value="Genomic_DNA"/>
</dbReference>
<sequence length="770" mass="81964">MANDLRIPIRVDYDPAGLKKLRADLQGVTKVGGAGGLKELNTQWQGVQKTIGGVTREIRTGIAPALNTLGLGFVGLGFGGAAIAGVASAFKGFASSTREMSQLGREIGLTTDRLRAWSALGEKVGVTSDQMKNSLRSFYDTMGGIKERWSDAYSTLRAMNLGSLVEDLIKAPTMDEALTRVFEALGNIPDSRKRRRVLQLLGLPEDFSAIARELHGQVRRTVDDIETDLGRTSKQTEAAAQTFEDNWAKMGRSVERFRNEAFGPLLPEVSRALDALNKLGKGEWGGALKALDDIKVGTGSDPLGVFSARKAPGTIEEQLKRAEAQRDALQTVLPGMEGRGGGQDARRRLDKLNEEIKRLTDELARVREQGATIQKQSWGGGGVGGGAATIQTAAFGGFGGFGGIGVSPFGRGGGGGWSGGADDGDAAPRRGGGRGARRADAGEGGGPTSAKRPNVRYGRRERQGATAPLPAPRPRSPVQEMNENAPLPPPRTVGSLDEFRRHRRAAMGRPDGGEVGEDGMPAGAHTALKDLIAKREVGTTGPGGYNTVYARGRFLQPPRPITDMTIAEILAFQRQGKAIAGSPAYPVGRGQFVAKTLRAVALQNGLDLNTTKLTPELQERFMNQLIAGRGRSVGGLRGEWEGLVGVNGQTILNAYDDHVRSRARSPGEKPAAAAKPAQGFDDRLTRRPAPEDYSAPWDRRYRIGDAMMMRAAAARGGIAQAPGAKLEAAGTVNVHLSGGLEKLPARVSMEGLFKDARINRGKQMQPGEEI</sequence>
<comment type="caution">
    <text evidence="3">The sequence shown here is derived from an EMBL/GenBank/DDBJ whole genome shotgun (WGS) entry which is preliminary data.</text>
</comment>
<evidence type="ECO:0000256" key="1">
    <source>
        <dbReference type="SAM" id="Coils"/>
    </source>
</evidence>
<feature type="region of interest" description="Disordered" evidence="2">
    <location>
        <begin position="414"/>
        <end position="495"/>
    </location>
</feature>
<name>A0A916XFQ6_9HYPH</name>
<evidence type="ECO:0000313" key="4">
    <source>
        <dbReference type="Proteomes" id="UP000637002"/>
    </source>
</evidence>
<feature type="region of interest" description="Disordered" evidence="2">
    <location>
        <begin position="662"/>
        <end position="692"/>
    </location>
</feature>
<proteinExistence type="predicted"/>
<keyword evidence="1" id="KW-0175">Coiled coil</keyword>
<reference evidence="3" key="2">
    <citation type="submission" date="2020-09" db="EMBL/GenBank/DDBJ databases">
        <authorList>
            <person name="Sun Q."/>
            <person name="Zhou Y."/>
        </authorList>
    </citation>
    <scope>NUCLEOTIDE SEQUENCE</scope>
    <source>
        <strain evidence="3">CGMCC 1.12919</strain>
    </source>
</reference>
<feature type="compositionally biased region" description="Basic and acidic residues" evidence="2">
    <location>
        <begin position="680"/>
        <end position="690"/>
    </location>
</feature>
<dbReference type="Gene3D" id="1.10.530.10">
    <property type="match status" value="1"/>
</dbReference>
<organism evidence="3 4">
    <name type="scientific">Chelatococcus reniformis</name>
    <dbReference type="NCBI Taxonomy" id="1494448"/>
    <lineage>
        <taxon>Bacteria</taxon>
        <taxon>Pseudomonadati</taxon>
        <taxon>Pseudomonadota</taxon>
        <taxon>Alphaproteobacteria</taxon>
        <taxon>Hyphomicrobiales</taxon>
        <taxon>Chelatococcaceae</taxon>
        <taxon>Chelatococcus</taxon>
    </lineage>
</organism>
<evidence type="ECO:0000313" key="3">
    <source>
        <dbReference type="EMBL" id="GGC68581.1"/>
    </source>
</evidence>
<feature type="coiled-coil region" evidence="1">
    <location>
        <begin position="342"/>
        <end position="376"/>
    </location>
</feature>
<reference evidence="3" key="1">
    <citation type="journal article" date="2014" name="Int. J. Syst. Evol. Microbiol.">
        <title>Complete genome sequence of Corynebacterium casei LMG S-19264T (=DSM 44701T), isolated from a smear-ripened cheese.</title>
        <authorList>
            <consortium name="US DOE Joint Genome Institute (JGI-PGF)"/>
            <person name="Walter F."/>
            <person name="Albersmeier A."/>
            <person name="Kalinowski J."/>
            <person name="Ruckert C."/>
        </authorList>
    </citation>
    <scope>NUCLEOTIDE SEQUENCE</scope>
    <source>
        <strain evidence="3">CGMCC 1.12919</strain>
    </source>
</reference>
<evidence type="ECO:0000256" key="2">
    <source>
        <dbReference type="SAM" id="MobiDB-lite"/>
    </source>
</evidence>
<dbReference type="Proteomes" id="UP000637002">
    <property type="component" value="Unassembled WGS sequence"/>
</dbReference>